<dbReference type="InterPro" id="IPR051164">
    <property type="entry name" value="NmrA-like_oxidored"/>
</dbReference>
<keyword evidence="2" id="KW-0521">NADP</keyword>
<dbReference type="SUPFAM" id="SSF51735">
    <property type="entry name" value="NAD(P)-binding Rossmann-fold domains"/>
    <property type="match status" value="1"/>
</dbReference>
<organism evidence="4 5">
    <name type="scientific">Archangium minus</name>
    <dbReference type="NCBI Taxonomy" id="83450"/>
    <lineage>
        <taxon>Bacteria</taxon>
        <taxon>Pseudomonadati</taxon>
        <taxon>Myxococcota</taxon>
        <taxon>Myxococcia</taxon>
        <taxon>Myxococcales</taxon>
        <taxon>Cystobacterineae</taxon>
        <taxon>Archangiaceae</taxon>
        <taxon>Archangium</taxon>
    </lineage>
</organism>
<evidence type="ECO:0000256" key="2">
    <source>
        <dbReference type="ARBA" id="ARBA00022857"/>
    </source>
</evidence>
<evidence type="ECO:0000256" key="1">
    <source>
        <dbReference type="ARBA" id="ARBA00006328"/>
    </source>
</evidence>
<evidence type="ECO:0000313" key="4">
    <source>
        <dbReference type="EMBL" id="WNG44735.1"/>
    </source>
</evidence>
<dbReference type="Proteomes" id="UP001611383">
    <property type="component" value="Chromosome"/>
</dbReference>
<evidence type="ECO:0000313" key="5">
    <source>
        <dbReference type="Proteomes" id="UP001611383"/>
    </source>
</evidence>
<keyword evidence="5" id="KW-1185">Reference proteome</keyword>
<comment type="similarity">
    <text evidence="1">Belongs to the NmrA-type oxidoreductase family.</text>
</comment>
<feature type="domain" description="NmrA-like" evidence="3">
    <location>
        <begin position="7"/>
        <end position="253"/>
    </location>
</feature>
<dbReference type="InterPro" id="IPR036291">
    <property type="entry name" value="NAD(P)-bd_dom_sf"/>
</dbReference>
<protein>
    <submittedName>
        <fullName evidence="4">NAD(P)H-binding protein</fullName>
    </submittedName>
</protein>
<dbReference type="PANTHER" id="PTHR42748">
    <property type="entry name" value="NITROGEN METABOLITE REPRESSION PROTEIN NMRA FAMILY MEMBER"/>
    <property type="match status" value="1"/>
</dbReference>
<accession>A0ABY9WM81</accession>
<dbReference type="Gene3D" id="3.40.50.720">
    <property type="entry name" value="NAD(P)-binding Rossmann-like Domain"/>
    <property type="match status" value="1"/>
</dbReference>
<dbReference type="Gene3D" id="3.90.25.10">
    <property type="entry name" value="UDP-galactose 4-epimerase, domain 1"/>
    <property type="match status" value="1"/>
</dbReference>
<dbReference type="Pfam" id="PF05368">
    <property type="entry name" value="NmrA"/>
    <property type="match status" value="1"/>
</dbReference>
<dbReference type="InterPro" id="IPR008030">
    <property type="entry name" value="NmrA-like"/>
</dbReference>
<dbReference type="PANTHER" id="PTHR42748:SF7">
    <property type="entry name" value="NMRA LIKE REDOX SENSOR 1-RELATED"/>
    <property type="match status" value="1"/>
</dbReference>
<dbReference type="RefSeq" id="WP_395818165.1">
    <property type="nucleotide sequence ID" value="NZ_CP043494.1"/>
</dbReference>
<reference evidence="4 5" key="1">
    <citation type="submission" date="2019-08" db="EMBL/GenBank/DDBJ databases">
        <title>Archangium and Cystobacter genomes.</title>
        <authorList>
            <person name="Chen I.-C.K."/>
            <person name="Wielgoss S."/>
        </authorList>
    </citation>
    <scope>NUCLEOTIDE SEQUENCE [LARGE SCALE GENOMIC DNA]</scope>
    <source>
        <strain evidence="4 5">Cbm 6</strain>
    </source>
</reference>
<evidence type="ECO:0000259" key="3">
    <source>
        <dbReference type="Pfam" id="PF05368"/>
    </source>
</evidence>
<dbReference type="EMBL" id="CP043494">
    <property type="protein sequence ID" value="WNG44735.1"/>
    <property type="molecule type" value="Genomic_DNA"/>
</dbReference>
<gene>
    <name evidence="4" type="ORF">F0U60_12005</name>
</gene>
<sequence length="311" mass="33186">MSSHTPVLVTAATGRQGGATARALLAEGSTPVRVMVRDPEAPNAKALAAAGAEVVVGDLDEPASLRAACAGARAVFSMQSPIFSATGVDYSKEVQQGRNLVEAALAEGVETFVHTATSGVGDHRSVEGWAEGRWKSHEVYWENKLATCDLVRNAGFKHWTLILPATFMDHPMLDPAGFHDGRLLTVIKTDRPIPLVAPEDIGKAAAAAINDPTKFHGVTLQLASDLLTLPQIAEILSRIDGKEYRVQSCTIEEAAAAGLHPDVARGMTYMNVAPVLARPEIARSYGLSPTSFETWARQRREVRATAPFDAA</sequence>
<name>A0ABY9WM81_9BACT</name>
<proteinExistence type="inferred from homology"/>